<dbReference type="Proteomes" id="UP001597461">
    <property type="component" value="Unassembled WGS sequence"/>
</dbReference>
<accession>A0ABW5MPM3</accession>
<reference evidence="2" key="1">
    <citation type="journal article" date="2019" name="Int. J. Syst. Evol. Microbiol.">
        <title>The Global Catalogue of Microorganisms (GCM) 10K type strain sequencing project: providing services to taxonomists for standard genome sequencing and annotation.</title>
        <authorList>
            <consortium name="The Broad Institute Genomics Platform"/>
            <consortium name="The Broad Institute Genome Sequencing Center for Infectious Disease"/>
            <person name="Wu L."/>
            <person name="Ma J."/>
        </authorList>
    </citation>
    <scope>NUCLEOTIDE SEQUENCE [LARGE SCALE GENOMIC DNA]</scope>
    <source>
        <strain evidence="2">KCTC 42866</strain>
    </source>
</reference>
<evidence type="ECO:0000313" key="1">
    <source>
        <dbReference type="EMBL" id="MFD2584608.1"/>
    </source>
</evidence>
<organism evidence="1 2">
    <name type="scientific">Pedobacter vanadiisoli</name>
    <dbReference type="NCBI Taxonomy" id="1761975"/>
    <lineage>
        <taxon>Bacteria</taxon>
        <taxon>Pseudomonadati</taxon>
        <taxon>Bacteroidota</taxon>
        <taxon>Sphingobacteriia</taxon>
        <taxon>Sphingobacteriales</taxon>
        <taxon>Sphingobacteriaceae</taxon>
        <taxon>Pedobacter</taxon>
    </lineage>
</organism>
<sequence>MANFKKSDLKLTYSWTASAENDNAKITGFPDNVLLDRHEGYEVLPFLNRYMDDKGWTSQATLNKLENVLRDKLPGTIRSHANIKKWLNDNFSL</sequence>
<dbReference type="RefSeq" id="WP_379081836.1">
    <property type="nucleotide sequence ID" value="NZ_JBHULL010000040.1"/>
</dbReference>
<protein>
    <submittedName>
        <fullName evidence="1">Uncharacterized protein</fullName>
    </submittedName>
</protein>
<gene>
    <name evidence="1" type="ORF">ACFSR6_19095</name>
</gene>
<dbReference type="EMBL" id="JBHULL010000040">
    <property type="protein sequence ID" value="MFD2584608.1"/>
    <property type="molecule type" value="Genomic_DNA"/>
</dbReference>
<name>A0ABW5MPM3_9SPHI</name>
<proteinExistence type="predicted"/>
<keyword evidence="2" id="KW-1185">Reference proteome</keyword>
<evidence type="ECO:0000313" key="2">
    <source>
        <dbReference type="Proteomes" id="UP001597461"/>
    </source>
</evidence>
<comment type="caution">
    <text evidence="1">The sequence shown here is derived from an EMBL/GenBank/DDBJ whole genome shotgun (WGS) entry which is preliminary data.</text>
</comment>